<dbReference type="NCBIfam" id="TIGR01640">
    <property type="entry name" value="F_box_assoc_1"/>
    <property type="match status" value="1"/>
</dbReference>
<feature type="domain" description="F-box" evidence="1">
    <location>
        <begin position="1"/>
        <end position="45"/>
    </location>
</feature>
<dbReference type="InterPro" id="IPR036047">
    <property type="entry name" value="F-box-like_dom_sf"/>
</dbReference>
<dbReference type="InterPro" id="IPR050796">
    <property type="entry name" value="SCF_F-box_component"/>
</dbReference>
<keyword evidence="3" id="KW-1185">Reference proteome</keyword>
<organism evidence="2 3">
    <name type="scientific">Deinandra increscens subsp. villosa</name>
    <dbReference type="NCBI Taxonomy" id="3103831"/>
    <lineage>
        <taxon>Eukaryota</taxon>
        <taxon>Viridiplantae</taxon>
        <taxon>Streptophyta</taxon>
        <taxon>Embryophyta</taxon>
        <taxon>Tracheophyta</taxon>
        <taxon>Spermatophyta</taxon>
        <taxon>Magnoliopsida</taxon>
        <taxon>eudicotyledons</taxon>
        <taxon>Gunneridae</taxon>
        <taxon>Pentapetalae</taxon>
        <taxon>asterids</taxon>
        <taxon>campanulids</taxon>
        <taxon>Asterales</taxon>
        <taxon>Asteraceae</taxon>
        <taxon>Asteroideae</taxon>
        <taxon>Heliantheae alliance</taxon>
        <taxon>Madieae</taxon>
        <taxon>Madiinae</taxon>
        <taxon>Deinandra</taxon>
    </lineage>
</organism>
<evidence type="ECO:0000313" key="3">
    <source>
        <dbReference type="Proteomes" id="UP001408789"/>
    </source>
</evidence>
<dbReference type="SMART" id="SM00256">
    <property type="entry name" value="FBOX"/>
    <property type="match status" value="1"/>
</dbReference>
<dbReference type="AlphaFoldDB" id="A0AAP0CLA8"/>
<dbReference type="InterPro" id="IPR013187">
    <property type="entry name" value="F-box-assoc_dom_typ3"/>
</dbReference>
<gene>
    <name evidence="2" type="ORF">SSX86_027147</name>
</gene>
<dbReference type="PANTHER" id="PTHR31672:SF13">
    <property type="entry name" value="F-BOX PROTEIN CPR30-LIKE"/>
    <property type="match status" value="1"/>
</dbReference>
<dbReference type="Gene3D" id="1.20.1280.50">
    <property type="match status" value="1"/>
</dbReference>
<dbReference type="Proteomes" id="UP001408789">
    <property type="component" value="Unassembled WGS sequence"/>
</dbReference>
<dbReference type="InterPro" id="IPR017451">
    <property type="entry name" value="F-box-assoc_interact_dom"/>
</dbReference>
<sequence>MAADVPFDVIEQILVGLNAKDLIRCKSVCKSWRSLISSSRFVKAHMKHDRENVGYRRIGRHHLPGYDRSNFYCNFMCVVGSCNGLVCVSPKDVELEVINPWTREIKKLPKPPLSDGTYGIRKVLVTLGFGYDASTDDYKVIAGFRNKERTSFYVLSLKPPNVWKLIGEVNYRYFWNPCGILCGGALHWFMSARNKKKVIMSIDLSTEEWKEISQPAEPEYECGTVYEHKLGVIEECLCIYSPESWKIWVMKNKWELYNANDQGKYDVAHSLIYNHEVVDSQNHSRYVYVHDDGRLVPICSCWGS</sequence>
<accession>A0AAP0CLA8</accession>
<dbReference type="CDD" id="cd22157">
    <property type="entry name" value="F-box_AtFBW1-like"/>
    <property type="match status" value="1"/>
</dbReference>
<proteinExistence type="predicted"/>
<dbReference type="InterPro" id="IPR001810">
    <property type="entry name" value="F-box_dom"/>
</dbReference>
<dbReference type="Pfam" id="PF08268">
    <property type="entry name" value="FBA_3"/>
    <property type="match status" value="1"/>
</dbReference>
<comment type="caution">
    <text evidence="2">The sequence shown here is derived from an EMBL/GenBank/DDBJ whole genome shotgun (WGS) entry which is preliminary data.</text>
</comment>
<evidence type="ECO:0000259" key="1">
    <source>
        <dbReference type="PROSITE" id="PS50181"/>
    </source>
</evidence>
<dbReference type="Pfam" id="PF00646">
    <property type="entry name" value="F-box"/>
    <property type="match status" value="1"/>
</dbReference>
<dbReference type="EMBL" id="JBCNJP010000025">
    <property type="protein sequence ID" value="KAK9056060.1"/>
    <property type="molecule type" value="Genomic_DNA"/>
</dbReference>
<dbReference type="PANTHER" id="PTHR31672">
    <property type="entry name" value="BNACNNG10540D PROTEIN"/>
    <property type="match status" value="1"/>
</dbReference>
<reference evidence="2 3" key="1">
    <citation type="submission" date="2024-04" db="EMBL/GenBank/DDBJ databases">
        <title>The reference genome of an endangered Asteraceae, Deinandra increscens subsp. villosa, native to the Central Coast of California.</title>
        <authorList>
            <person name="Guilliams M."/>
            <person name="Hasenstab-Lehman K."/>
            <person name="Meyer R."/>
            <person name="Mcevoy S."/>
        </authorList>
    </citation>
    <scope>NUCLEOTIDE SEQUENCE [LARGE SCALE GENOMIC DNA]</scope>
    <source>
        <tissue evidence="2">Leaf</tissue>
    </source>
</reference>
<protein>
    <recommendedName>
        <fullName evidence="1">F-box domain-containing protein</fullName>
    </recommendedName>
</protein>
<dbReference type="SUPFAM" id="SSF81383">
    <property type="entry name" value="F-box domain"/>
    <property type="match status" value="1"/>
</dbReference>
<name>A0AAP0CLA8_9ASTR</name>
<dbReference type="PROSITE" id="PS50181">
    <property type="entry name" value="FBOX"/>
    <property type="match status" value="1"/>
</dbReference>
<evidence type="ECO:0000313" key="2">
    <source>
        <dbReference type="EMBL" id="KAK9056060.1"/>
    </source>
</evidence>